<feature type="region of interest" description="Disordered" evidence="1">
    <location>
        <begin position="29"/>
        <end position="94"/>
    </location>
</feature>
<keyword evidence="3" id="KW-0732">Signal</keyword>
<dbReference type="EMBL" id="MU853403">
    <property type="protein sequence ID" value="KAK4137095.1"/>
    <property type="molecule type" value="Genomic_DNA"/>
</dbReference>
<name>A0AAN6UQP0_9PEZI</name>
<accession>A0AAN6UQP0</accession>
<reference evidence="4" key="1">
    <citation type="journal article" date="2023" name="Mol. Phylogenet. Evol.">
        <title>Genome-scale phylogeny and comparative genomics of the fungal order Sordariales.</title>
        <authorList>
            <person name="Hensen N."/>
            <person name="Bonometti L."/>
            <person name="Westerberg I."/>
            <person name="Brannstrom I.O."/>
            <person name="Guillou S."/>
            <person name="Cros-Aarteil S."/>
            <person name="Calhoun S."/>
            <person name="Haridas S."/>
            <person name="Kuo A."/>
            <person name="Mondo S."/>
            <person name="Pangilinan J."/>
            <person name="Riley R."/>
            <person name="LaButti K."/>
            <person name="Andreopoulos B."/>
            <person name="Lipzen A."/>
            <person name="Chen C."/>
            <person name="Yan M."/>
            <person name="Daum C."/>
            <person name="Ng V."/>
            <person name="Clum A."/>
            <person name="Steindorff A."/>
            <person name="Ohm R.A."/>
            <person name="Martin F."/>
            <person name="Silar P."/>
            <person name="Natvig D.O."/>
            <person name="Lalanne C."/>
            <person name="Gautier V."/>
            <person name="Ament-Velasquez S.L."/>
            <person name="Kruys A."/>
            <person name="Hutchinson M.I."/>
            <person name="Powell A.J."/>
            <person name="Barry K."/>
            <person name="Miller A.N."/>
            <person name="Grigoriev I.V."/>
            <person name="Debuchy R."/>
            <person name="Gladieux P."/>
            <person name="Hiltunen Thoren M."/>
            <person name="Johannesson H."/>
        </authorList>
    </citation>
    <scope>NUCLEOTIDE SEQUENCE</scope>
    <source>
        <strain evidence="4">CBS 123565</strain>
    </source>
</reference>
<dbReference type="Proteomes" id="UP001304895">
    <property type="component" value="Unassembled WGS sequence"/>
</dbReference>
<evidence type="ECO:0000313" key="5">
    <source>
        <dbReference type="Proteomes" id="UP001304895"/>
    </source>
</evidence>
<feature type="transmembrane region" description="Helical" evidence="2">
    <location>
        <begin position="147"/>
        <end position="166"/>
    </location>
</feature>
<keyword evidence="2" id="KW-0812">Transmembrane</keyword>
<keyword evidence="5" id="KW-1185">Reference proteome</keyword>
<comment type="caution">
    <text evidence="4">The sequence shown here is derived from an EMBL/GenBank/DDBJ whole genome shotgun (WGS) entry which is preliminary data.</text>
</comment>
<evidence type="ECO:0000256" key="2">
    <source>
        <dbReference type="SAM" id="Phobius"/>
    </source>
</evidence>
<dbReference type="AlphaFoldDB" id="A0AAN6UQP0"/>
<proteinExistence type="predicted"/>
<organism evidence="4 5">
    <name type="scientific">Trichocladium antarcticum</name>
    <dbReference type="NCBI Taxonomy" id="1450529"/>
    <lineage>
        <taxon>Eukaryota</taxon>
        <taxon>Fungi</taxon>
        <taxon>Dikarya</taxon>
        <taxon>Ascomycota</taxon>
        <taxon>Pezizomycotina</taxon>
        <taxon>Sordariomycetes</taxon>
        <taxon>Sordariomycetidae</taxon>
        <taxon>Sordariales</taxon>
        <taxon>Chaetomiaceae</taxon>
        <taxon>Trichocladium</taxon>
    </lineage>
</organism>
<gene>
    <name evidence="4" type="ORF">BT67DRAFT_201890</name>
</gene>
<keyword evidence="2" id="KW-1133">Transmembrane helix</keyword>
<evidence type="ECO:0000256" key="3">
    <source>
        <dbReference type="SAM" id="SignalP"/>
    </source>
</evidence>
<keyword evidence="2" id="KW-0472">Membrane</keyword>
<evidence type="ECO:0000256" key="1">
    <source>
        <dbReference type="SAM" id="MobiDB-lite"/>
    </source>
</evidence>
<feature type="compositionally biased region" description="Basic and acidic residues" evidence="1">
    <location>
        <begin position="55"/>
        <end position="65"/>
    </location>
</feature>
<protein>
    <submittedName>
        <fullName evidence="4">Uncharacterized protein</fullName>
    </submittedName>
</protein>
<sequence>MKLSSLCFALGAARLATCAPVPVALRASLDGDPDMPPDILTVRRHVSHPPGPTMPHHERDPELHPPRKQRSPSAGYPGPRWSPEEYPGPRGDTGRHYRRWRHRAVVNDDDDSWELVEEDFIFDPPPRPYHHRHHHQQARLTRERNDMLVVLLAMAFVVVVVVMETWDSVFRR</sequence>
<evidence type="ECO:0000313" key="4">
    <source>
        <dbReference type="EMBL" id="KAK4137095.1"/>
    </source>
</evidence>
<feature type="signal peptide" evidence="3">
    <location>
        <begin position="1"/>
        <end position="18"/>
    </location>
</feature>
<reference evidence="4" key="2">
    <citation type="submission" date="2023-05" db="EMBL/GenBank/DDBJ databases">
        <authorList>
            <consortium name="Lawrence Berkeley National Laboratory"/>
            <person name="Steindorff A."/>
            <person name="Hensen N."/>
            <person name="Bonometti L."/>
            <person name="Westerberg I."/>
            <person name="Brannstrom I.O."/>
            <person name="Guillou S."/>
            <person name="Cros-Aarteil S."/>
            <person name="Calhoun S."/>
            <person name="Haridas S."/>
            <person name="Kuo A."/>
            <person name="Mondo S."/>
            <person name="Pangilinan J."/>
            <person name="Riley R."/>
            <person name="Labutti K."/>
            <person name="Andreopoulos B."/>
            <person name="Lipzen A."/>
            <person name="Chen C."/>
            <person name="Yanf M."/>
            <person name="Daum C."/>
            <person name="Ng V."/>
            <person name="Clum A."/>
            <person name="Ohm R."/>
            <person name="Martin F."/>
            <person name="Silar P."/>
            <person name="Natvig D."/>
            <person name="Lalanne C."/>
            <person name="Gautier V."/>
            <person name="Ament-Velasquez S.L."/>
            <person name="Kruys A."/>
            <person name="Hutchinson M.I."/>
            <person name="Powell A.J."/>
            <person name="Barry K."/>
            <person name="Miller A.N."/>
            <person name="Grigoriev I.V."/>
            <person name="Debuchy R."/>
            <person name="Gladieux P."/>
            <person name="Thoren M.H."/>
            <person name="Johannesson H."/>
        </authorList>
    </citation>
    <scope>NUCLEOTIDE SEQUENCE</scope>
    <source>
        <strain evidence="4">CBS 123565</strain>
    </source>
</reference>
<feature type="chain" id="PRO_5042851441" evidence="3">
    <location>
        <begin position="19"/>
        <end position="172"/>
    </location>
</feature>